<keyword evidence="7" id="KW-1133">Transmembrane helix</keyword>
<feature type="domain" description="Pectinesterase inhibitor" evidence="8">
    <location>
        <begin position="70"/>
        <end position="232"/>
    </location>
</feature>
<dbReference type="GO" id="GO:0042545">
    <property type="term" value="P:cell wall modification"/>
    <property type="evidence" value="ECO:0007669"/>
    <property type="project" value="UniProtKB-UniRule"/>
</dbReference>
<feature type="region of interest" description="Disordered" evidence="6">
    <location>
        <begin position="1"/>
        <end position="27"/>
    </location>
</feature>
<proteinExistence type="predicted"/>
<comment type="pathway">
    <text evidence="1 5">Glycan metabolism; pectin degradation; 2-dehydro-3-deoxy-D-gluconate from pectin: step 1/5.</text>
</comment>
<dbReference type="FunFam" id="2.160.20.10:FF:000001">
    <property type="entry name" value="Pectinesterase"/>
    <property type="match status" value="1"/>
</dbReference>
<evidence type="ECO:0000256" key="7">
    <source>
        <dbReference type="SAM" id="Phobius"/>
    </source>
</evidence>
<feature type="transmembrane region" description="Helical" evidence="7">
    <location>
        <begin position="33"/>
        <end position="57"/>
    </location>
</feature>
<evidence type="ECO:0000256" key="5">
    <source>
        <dbReference type="RuleBase" id="RU000589"/>
    </source>
</evidence>
<dbReference type="GO" id="GO:0030599">
    <property type="term" value="F:pectinesterase activity"/>
    <property type="evidence" value="ECO:0007669"/>
    <property type="project" value="UniProtKB-UniRule"/>
</dbReference>
<evidence type="ECO:0000256" key="1">
    <source>
        <dbReference type="ARBA" id="ARBA00005184"/>
    </source>
</evidence>
<keyword evidence="7" id="KW-0812">Transmembrane</keyword>
<dbReference type="InterPro" id="IPR000070">
    <property type="entry name" value="Pectinesterase_cat"/>
</dbReference>
<evidence type="ECO:0000313" key="9">
    <source>
        <dbReference type="EMBL" id="KAG6480355.1"/>
    </source>
</evidence>
<sequence>MDYGRLGSSTHSVSGNPQPSRDESKSKQRRRRFFWAGLLAAAFLLFAGGVSVTVLVMRGGNRSGSLPSRAPTQAMSQACGLTRFPALCLSSLLDYPGSFEAGVRDLVHISINMTRGRVGDAMYGASAITGTGMGKLARAAFRDCMELLGDSLEQLSDSLLVVLPPSSSPLQSTEARVRGASDEDVLTWLSGAATNHDTCQEGLQQVEDPYVREFMEDQLKDLSELLSNSLAMFSGVSRNKDFTGIPIQNKKKRKLLAAPVGDGDGDKEFPDWMGKKDRRLLQIPAANIQADMVVSKDGNSTYRTITEAVKAAPENSGRRIIIYIRAGRYTENIKIARKKTNLMLIGDGKTQTIIAGSRSVADKFTTFHTATLAATGTGFIMRDITVENTAGPEKHQAVALRVGADRAAVYRCDIRGYQDTLYVHSQRQFYRECGVYGTVDFIFGNAAAVLQRCTLSARKPLPQQKNTITAQGRKDPNQNTGISIHFCRLTAEPELEAAKADYPTYLGRPWRQYARVVYMQSSMGDHIHPAGWLEWDGAFALGTLYYGEYMNSGPGAGVAMRVNWPGFRVITLPSEASKFTVAKFIYGFSWLPMTGVAFSAGLDAL</sequence>
<name>A0A8J5K9Y4_ZINOF</name>
<dbReference type="UniPathway" id="UPA00545">
    <property type="reaction ID" value="UER00823"/>
</dbReference>
<evidence type="ECO:0000256" key="3">
    <source>
        <dbReference type="ARBA" id="ARBA00023085"/>
    </source>
</evidence>
<organism evidence="9 10">
    <name type="scientific">Zingiber officinale</name>
    <name type="common">Ginger</name>
    <name type="synonym">Amomum zingiber</name>
    <dbReference type="NCBI Taxonomy" id="94328"/>
    <lineage>
        <taxon>Eukaryota</taxon>
        <taxon>Viridiplantae</taxon>
        <taxon>Streptophyta</taxon>
        <taxon>Embryophyta</taxon>
        <taxon>Tracheophyta</taxon>
        <taxon>Spermatophyta</taxon>
        <taxon>Magnoliopsida</taxon>
        <taxon>Liliopsida</taxon>
        <taxon>Zingiberales</taxon>
        <taxon>Zingiberaceae</taxon>
        <taxon>Zingiber</taxon>
    </lineage>
</organism>
<dbReference type="OrthoDB" id="2019149at2759"/>
<dbReference type="AlphaFoldDB" id="A0A8J5K9Y4"/>
<accession>A0A8J5K9Y4</accession>
<evidence type="ECO:0000256" key="4">
    <source>
        <dbReference type="PROSITE-ProRule" id="PRU10040"/>
    </source>
</evidence>
<evidence type="ECO:0000256" key="6">
    <source>
        <dbReference type="SAM" id="MobiDB-lite"/>
    </source>
</evidence>
<dbReference type="EC" id="3.1.1.11" evidence="5"/>
<keyword evidence="10" id="KW-1185">Reference proteome</keyword>
<gene>
    <name evidence="9" type="ORF">ZIOFF_063855</name>
</gene>
<feature type="active site" evidence="4">
    <location>
        <position position="440"/>
    </location>
</feature>
<reference evidence="9 10" key="1">
    <citation type="submission" date="2020-08" db="EMBL/GenBank/DDBJ databases">
        <title>Plant Genome Project.</title>
        <authorList>
            <person name="Zhang R.-G."/>
        </authorList>
    </citation>
    <scope>NUCLEOTIDE SEQUENCE [LARGE SCALE GENOMIC DNA]</scope>
    <source>
        <tissue evidence="9">Rhizome</tissue>
    </source>
</reference>
<dbReference type="GO" id="GO:0004857">
    <property type="term" value="F:enzyme inhibitor activity"/>
    <property type="evidence" value="ECO:0007669"/>
    <property type="project" value="InterPro"/>
</dbReference>
<comment type="caution">
    <text evidence="9">The sequence shown here is derived from an EMBL/GenBank/DDBJ whole genome shotgun (WGS) entry which is preliminary data.</text>
</comment>
<dbReference type="PROSITE" id="PS00503">
    <property type="entry name" value="PECTINESTERASE_2"/>
    <property type="match status" value="1"/>
</dbReference>
<dbReference type="Pfam" id="PF01095">
    <property type="entry name" value="Pectinesterase"/>
    <property type="match status" value="1"/>
</dbReference>
<dbReference type="Proteomes" id="UP000734854">
    <property type="component" value="Unassembled WGS sequence"/>
</dbReference>
<keyword evidence="7" id="KW-0472">Membrane</keyword>
<feature type="compositionally biased region" description="Polar residues" evidence="6">
    <location>
        <begin position="7"/>
        <end position="19"/>
    </location>
</feature>
<keyword evidence="3 5" id="KW-0063">Aspartyl esterase</keyword>
<dbReference type="GO" id="GO:0045490">
    <property type="term" value="P:pectin catabolic process"/>
    <property type="evidence" value="ECO:0007669"/>
    <property type="project" value="UniProtKB-UniRule"/>
</dbReference>
<evidence type="ECO:0000259" key="8">
    <source>
        <dbReference type="SMART" id="SM00856"/>
    </source>
</evidence>
<comment type="catalytic activity">
    <reaction evidence="5">
        <text>[(1-&gt;4)-alpha-D-galacturonosyl methyl ester](n) + n H2O = [(1-&gt;4)-alpha-D-galacturonosyl](n) + n methanol + n H(+)</text>
        <dbReference type="Rhea" id="RHEA:22380"/>
        <dbReference type="Rhea" id="RHEA-COMP:14570"/>
        <dbReference type="Rhea" id="RHEA-COMP:14573"/>
        <dbReference type="ChEBI" id="CHEBI:15377"/>
        <dbReference type="ChEBI" id="CHEBI:15378"/>
        <dbReference type="ChEBI" id="CHEBI:17790"/>
        <dbReference type="ChEBI" id="CHEBI:140522"/>
        <dbReference type="ChEBI" id="CHEBI:140523"/>
        <dbReference type="EC" id="3.1.1.11"/>
    </reaction>
</comment>
<evidence type="ECO:0000256" key="2">
    <source>
        <dbReference type="ARBA" id="ARBA00022801"/>
    </source>
</evidence>
<dbReference type="EMBL" id="JACMSC010000017">
    <property type="protein sequence ID" value="KAG6480355.1"/>
    <property type="molecule type" value="Genomic_DNA"/>
</dbReference>
<dbReference type="InterPro" id="IPR033131">
    <property type="entry name" value="Pectinesterase_Asp_AS"/>
</dbReference>
<dbReference type="NCBIfam" id="TIGR01614">
    <property type="entry name" value="PME_inhib"/>
    <property type="match status" value="1"/>
</dbReference>
<protein>
    <recommendedName>
        <fullName evidence="5">Pectinesterase</fullName>
        <ecNumber evidence="5">3.1.1.11</ecNumber>
    </recommendedName>
</protein>
<dbReference type="InterPro" id="IPR006501">
    <property type="entry name" value="Pectinesterase_inhib_dom"/>
</dbReference>
<dbReference type="Pfam" id="PF04043">
    <property type="entry name" value="PMEI"/>
    <property type="match status" value="1"/>
</dbReference>
<keyword evidence="2 5" id="KW-0378">Hydrolase</keyword>
<dbReference type="SMART" id="SM00856">
    <property type="entry name" value="PMEI"/>
    <property type="match status" value="1"/>
</dbReference>
<dbReference type="CDD" id="cd15798">
    <property type="entry name" value="PMEI-like_3"/>
    <property type="match status" value="1"/>
</dbReference>
<evidence type="ECO:0000313" key="10">
    <source>
        <dbReference type="Proteomes" id="UP000734854"/>
    </source>
</evidence>
<dbReference type="PANTHER" id="PTHR31707">
    <property type="entry name" value="PECTINESTERASE"/>
    <property type="match status" value="1"/>
</dbReference>